<name>A0A7J7N8U0_9MAGN</name>
<dbReference type="Pfam" id="PF10551">
    <property type="entry name" value="MULE"/>
    <property type="match status" value="1"/>
</dbReference>
<keyword evidence="3" id="KW-1185">Reference proteome</keyword>
<dbReference type="PANTHER" id="PTHR31973">
    <property type="entry name" value="POLYPROTEIN, PUTATIVE-RELATED"/>
    <property type="match status" value="1"/>
</dbReference>
<feature type="domain" description="MULE transposase" evidence="1">
    <location>
        <begin position="216"/>
        <end position="304"/>
    </location>
</feature>
<evidence type="ECO:0000313" key="3">
    <source>
        <dbReference type="Proteomes" id="UP000541444"/>
    </source>
</evidence>
<organism evidence="2 3">
    <name type="scientific">Kingdonia uniflora</name>
    <dbReference type="NCBI Taxonomy" id="39325"/>
    <lineage>
        <taxon>Eukaryota</taxon>
        <taxon>Viridiplantae</taxon>
        <taxon>Streptophyta</taxon>
        <taxon>Embryophyta</taxon>
        <taxon>Tracheophyta</taxon>
        <taxon>Spermatophyta</taxon>
        <taxon>Magnoliopsida</taxon>
        <taxon>Ranunculales</taxon>
        <taxon>Circaeasteraceae</taxon>
        <taxon>Kingdonia</taxon>
    </lineage>
</organism>
<protein>
    <recommendedName>
        <fullName evidence="1">MULE transposase domain-containing protein</fullName>
    </recommendedName>
</protein>
<comment type="caution">
    <text evidence="2">The sequence shown here is derived from an EMBL/GenBank/DDBJ whole genome shotgun (WGS) entry which is preliminary data.</text>
</comment>
<evidence type="ECO:0000259" key="1">
    <source>
        <dbReference type="Pfam" id="PF10551"/>
    </source>
</evidence>
<dbReference type="PANTHER" id="PTHR31973:SF187">
    <property type="entry name" value="MUTATOR TRANSPOSASE MUDRA PROTEIN"/>
    <property type="match status" value="1"/>
</dbReference>
<dbReference type="EMBL" id="JACGCM010000971">
    <property type="protein sequence ID" value="KAF6163651.1"/>
    <property type="molecule type" value="Genomic_DNA"/>
</dbReference>
<dbReference type="Proteomes" id="UP000541444">
    <property type="component" value="Unassembled WGS sequence"/>
</dbReference>
<dbReference type="AlphaFoldDB" id="A0A7J7N8U0"/>
<proteinExistence type="predicted"/>
<gene>
    <name evidence="2" type="ORF">GIB67_036111</name>
</gene>
<accession>A0A7J7N8U0</accession>
<dbReference type="InterPro" id="IPR018289">
    <property type="entry name" value="MULE_transposase_dom"/>
</dbReference>
<evidence type="ECO:0000313" key="2">
    <source>
        <dbReference type="EMBL" id="KAF6163651.1"/>
    </source>
</evidence>
<reference evidence="2 3" key="1">
    <citation type="journal article" date="2020" name="IScience">
        <title>Genome Sequencing of the Endangered Kingdonia uniflora (Circaeasteraceae, Ranunculales) Reveals Potential Mechanisms of Evolutionary Specialization.</title>
        <authorList>
            <person name="Sun Y."/>
            <person name="Deng T."/>
            <person name="Zhang A."/>
            <person name="Moore M.J."/>
            <person name="Landis J.B."/>
            <person name="Lin N."/>
            <person name="Zhang H."/>
            <person name="Zhang X."/>
            <person name="Huang J."/>
            <person name="Zhang X."/>
            <person name="Sun H."/>
            <person name="Wang H."/>
        </authorList>
    </citation>
    <scope>NUCLEOTIDE SEQUENCE [LARGE SCALE GENOMIC DNA]</scope>
    <source>
        <strain evidence="2">TB1705</strain>
        <tissue evidence="2">Leaf</tissue>
    </source>
</reference>
<sequence>MRQFENNEFNDLTKDSFFDNVDAEEDYHSKHTSQDGDDVPTIDNIEDHEGLADNRDFVIGSLNLYEKEDHEDEEPFLPPQALESMLIIGMEWPNIYECRSFMRNFAIIKRLNDGHTMTLKNGHFIHECNGKNVTLNKNANAIWVATEITNLIRDASTTKPMQISDIVYRSFGIQKLNPGSIATCNREDGNLKFTDMYISFKAALDGFTKGCRSILGLEGYFLKGKYGGQCLSIISLDANNGHFPIAVFLCKSECQATWIKFLTLMQGQLTLHPSKLIFISDRQKGLVEAVLQVFPHSNHRFCFRDKPLNKMVERPNLMQMTLMYERKLKAREWDHNGLVPRAVKMIELLKTCSHYYRDIRPPPLLRPAGRPKILMRREADEVNGVVRQPRRCSKCQAFGHNNKTCKGQPGERPGMGRG</sequence>